<evidence type="ECO:0000259" key="3">
    <source>
        <dbReference type="PROSITE" id="PS50887"/>
    </source>
</evidence>
<dbReference type="Pfam" id="PF00563">
    <property type="entry name" value="EAL"/>
    <property type="match status" value="1"/>
</dbReference>
<reference evidence="4" key="1">
    <citation type="submission" date="2019-11" db="EMBL/GenBank/DDBJ databases">
        <authorList>
            <person name="Feng L."/>
        </authorList>
    </citation>
    <scope>NUCLEOTIDE SEQUENCE</scope>
    <source>
        <strain evidence="4">CnexileLFYP112</strain>
    </source>
</reference>
<dbReference type="Gene3D" id="3.30.70.270">
    <property type="match status" value="1"/>
</dbReference>
<evidence type="ECO:0000259" key="2">
    <source>
        <dbReference type="PROSITE" id="PS50883"/>
    </source>
</evidence>
<dbReference type="EC" id="3.1.4.52" evidence="4"/>
<dbReference type="InterPro" id="IPR001633">
    <property type="entry name" value="EAL_dom"/>
</dbReference>
<dbReference type="InterPro" id="IPR043128">
    <property type="entry name" value="Rev_trsase/Diguanyl_cyclase"/>
</dbReference>
<dbReference type="InterPro" id="IPR029787">
    <property type="entry name" value="Nucleotide_cyclase"/>
</dbReference>
<dbReference type="Gene3D" id="3.30.450.20">
    <property type="entry name" value="PAS domain"/>
    <property type="match status" value="1"/>
</dbReference>
<dbReference type="AlphaFoldDB" id="A0A6N2VI58"/>
<protein>
    <submittedName>
        <fullName evidence="4">Cyclic di-GMP phosphodiesterase Gmr</fullName>
        <ecNumber evidence="4">3.1.4.52</ecNumber>
    </submittedName>
</protein>
<dbReference type="Gene3D" id="3.20.20.450">
    <property type="entry name" value="EAL domain"/>
    <property type="match status" value="1"/>
</dbReference>
<organism evidence="4">
    <name type="scientific">[Clostridium] nexile</name>
    <dbReference type="NCBI Taxonomy" id="29361"/>
    <lineage>
        <taxon>Bacteria</taxon>
        <taxon>Bacillati</taxon>
        <taxon>Bacillota</taxon>
        <taxon>Clostridia</taxon>
        <taxon>Lachnospirales</taxon>
        <taxon>Lachnospiraceae</taxon>
        <taxon>Tyzzerella</taxon>
    </lineage>
</organism>
<dbReference type="SUPFAM" id="SSF141868">
    <property type="entry name" value="EAL domain-like"/>
    <property type="match status" value="1"/>
</dbReference>
<dbReference type="SMART" id="SM00267">
    <property type="entry name" value="GGDEF"/>
    <property type="match status" value="1"/>
</dbReference>
<evidence type="ECO:0000256" key="1">
    <source>
        <dbReference type="SAM" id="Phobius"/>
    </source>
</evidence>
<keyword evidence="1" id="KW-0812">Transmembrane</keyword>
<dbReference type="Pfam" id="PF00990">
    <property type="entry name" value="GGDEF"/>
    <property type="match status" value="1"/>
</dbReference>
<dbReference type="InterPro" id="IPR035919">
    <property type="entry name" value="EAL_sf"/>
</dbReference>
<feature type="domain" description="GGDEF" evidence="3">
    <location>
        <begin position="589"/>
        <end position="723"/>
    </location>
</feature>
<dbReference type="CDD" id="cd18773">
    <property type="entry name" value="PDC1_HK_sensor"/>
    <property type="match status" value="1"/>
</dbReference>
<dbReference type="Gene3D" id="6.10.340.10">
    <property type="match status" value="1"/>
</dbReference>
<keyword evidence="1" id="KW-1133">Transmembrane helix</keyword>
<dbReference type="SUPFAM" id="SSF55073">
    <property type="entry name" value="Nucleotide cyclase"/>
    <property type="match status" value="1"/>
</dbReference>
<gene>
    <name evidence="4" type="primary">gmr_1</name>
    <name evidence="4" type="ORF">CNLFYP112_02657</name>
</gene>
<dbReference type="NCBIfam" id="TIGR00254">
    <property type="entry name" value="GGDEF"/>
    <property type="match status" value="1"/>
</dbReference>
<sequence>MFRKFRKNKSIFSYLLLGMCMLILAETAILSESLRVGGIYEKLNQNAKDIVDQKVINRSASLQNEMVNNWSDLSKLADNINKIAEELDREGSIEFETLDESSDSAEPLILKAVDQLISTMRSQRVTGAYIVLNNHNLDDGIEDKPGVYLRDFDPMSKSSSENGDILIERAPEEVVKSLNIATDSTWRPRFEFQKENVTYYDFFYTPYQQALKSNGEYSAEEMGYWGGKYRLNGTKYDAITYSLPLINAKGVVYGVVGIDITLDYLSKILPSTELLDDENSCYMIALNHDGELSMEGFAVSGSACEKNTSKVNLTKLDNDYYVCSEGRKLYTSRQRLNIYNDNTPYGNQQWMLVGIADTESLFAFTGKIKSILLFAIVLTVAVGIVGSLIFSYIISRPIKKLTEEVDRASVKDEIRFKRTNIAEIDRFARTMEKLNQNVRDTSSKFTNLLQMASVKLAGFEYNDDTQELFLSDNFFEIFLNDEINAASLTLEQFKKAFDPYKQYIVSSDYSQKQYLFQIPDKNNVVYVNLRLLEKGNIYTGIIEDVTNTVIEKQVIEYERDHDTLTGLLNRGAFIRIMNDLFENHRAELKTAALLMLDLDNLKYINDNYGHENGDNYIAKAAEIFVRNSPENTVISRISGDEFYIFFYGYENEAVITELIAHLKSAIRKTTIPIGEKSFQMEVSGGLAWYPKDSELFEKLQHFADYAMYKIKHSSKGDMTDFDRDEYLRDSFKREVKDELKTIITNKTLQFYFQPIISSKDGSVFAYESLMRSFTPSLKSPLDILKVAKEENCLNAIEELTWELALDTFATHVNNNLIDKHSKIFINSIANQILSDKKVKELEEKYAEYLGNVVLEVTEGECVDENHQNQKAKLMKKWHAELALDDYGSGYNSEKMLLSISPKFIKIDMDIIRNIDSNPDKCKIVENIVGYAHEREMKVIAEGIETIEELKQVVRLRVDYLQGYLFSKPQYLPPKIRDNIVKLIQVVNEEV</sequence>
<name>A0A6N2VI58_9FIRM</name>
<dbReference type="PROSITE" id="PS50887">
    <property type="entry name" value="GGDEF"/>
    <property type="match status" value="1"/>
</dbReference>
<dbReference type="CDD" id="cd01948">
    <property type="entry name" value="EAL"/>
    <property type="match status" value="1"/>
</dbReference>
<dbReference type="PANTHER" id="PTHR33121:SF71">
    <property type="entry name" value="OXYGEN SENSOR PROTEIN DOSP"/>
    <property type="match status" value="1"/>
</dbReference>
<evidence type="ECO:0000313" key="4">
    <source>
        <dbReference type="EMBL" id="VYT28622.1"/>
    </source>
</evidence>
<accession>A0A6N2VI58</accession>
<dbReference type="InterPro" id="IPR000160">
    <property type="entry name" value="GGDEF_dom"/>
</dbReference>
<dbReference type="CDD" id="cd01949">
    <property type="entry name" value="GGDEF"/>
    <property type="match status" value="1"/>
</dbReference>
<proteinExistence type="predicted"/>
<keyword evidence="4" id="KW-0378">Hydrolase</keyword>
<dbReference type="SMART" id="SM00052">
    <property type="entry name" value="EAL"/>
    <property type="match status" value="1"/>
</dbReference>
<dbReference type="EMBL" id="CACRTG010000028">
    <property type="protein sequence ID" value="VYT28622.1"/>
    <property type="molecule type" value="Genomic_DNA"/>
</dbReference>
<feature type="transmembrane region" description="Helical" evidence="1">
    <location>
        <begin position="371"/>
        <end position="394"/>
    </location>
</feature>
<dbReference type="PROSITE" id="PS50883">
    <property type="entry name" value="EAL"/>
    <property type="match status" value="1"/>
</dbReference>
<dbReference type="GO" id="GO:0071111">
    <property type="term" value="F:cyclic-guanylate-specific phosphodiesterase activity"/>
    <property type="evidence" value="ECO:0007669"/>
    <property type="project" value="UniProtKB-EC"/>
</dbReference>
<feature type="domain" description="EAL" evidence="2">
    <location>
        <begin position="732"/>
        <end position="982"/>
    </location>
</feature>
<dbReference type="InterPro" id="IPR050706">
    <property type="entry name" value="Cyclic-di-GMP_PDE-like"/>
</dbReference>
<keyword evidence="1" id="KW-0472">Membrane</keyword>
<dbReference type="PANTHER" id="PTHR33121">
    <property type="entry name" value="CYCLIC DI-GMP PHOSPHODIESTERASE PDEF"/>
    <property type="match status" value="1"/>
</dbReference>